<dbReference type="InterPro" id="IPR012337">
    <property type="entry name" value="RNaseH-like_sf"/>
</dbReference>
<keyword evidence="3" id="KW-1185">Reference proteome</keyword>
<dbReference type="NCBIfam" id="NF033545">
    <property type="entry name" value="transpos_IS630"/>
    <property type="match status" value="1"/>
</dbReference>
<name>A0ABY0HGZ5_9PEZI</name>
<sequence length="323" mass="37387">MAPNLADSQHDQIRDMIKGGFKNAAIADTARCNIRSLKRIRSKLRCFGTTRAPPNGAGRRRIITPPMLQALLDHLEKPDLYQDEMAIYLYDEFEVLLTTSSISRALASARWSKKVARRIARERNADLRDFYLYKLSAFRSYHLVYVDESGCDSRIGFRRTGWSPLGVTPVQVTRFHRDRRYQILPAYSQDGVELVRIYPRSTDSDVFEDFIEQLLQHCGRWPEPKSVLVMDNASFHRSDRVTQLCEEAGVKLLYLLPYSPDLNPIEEFFAELKAFIKRNWQRHSRSPDQNFEAFLKWCVDTVGARKSSAEGHFRHAGIIIEEI</sequence>
<proteinExistence type="predicted"/>
<protein>
    <recommendedName>
        <fullName evidence="1">Tc1-like transposase DDE domain-containing protein</fullName>
    </recommendedName>
</protein>
<dbReference type="InterPro" id="IPR009057">
    <property type="entry name" value="Homeodomain-like_sf"/>
</dbReference>
<reference evidence="2 3" key="1">
    <citation type="submission" date="2018-06" db="EMBL/GenBank/DDBJ databases">
        <title>Complete Genomes of Monosporascus.</title>
        <authorList>
            <person name="Robinson A.J."/>
            <person name="Natvig D.O."/>
        </authorList>
    </citation>
    <scope>NUCLEOTIDE SEQUENCE [LARGE SCALE GENOMIC DNA]</scope>
    <source>
        <strain evidence="2 3">CBS 609.92</strain>
    </source>
</reference>
<dbReference type="InterPro" id="IPR047655">
    <property type="entry name" value="Transpos_IS630-like"/>
</dbReference>
<dbReference type="SUPFAM" id="SSF53098">
    <property type="entry name" value="Ribonuclease H-like"/>
    <property type="match status" value="1"/>
</dbReference>
<evidence type="ECO:0000313" key="2">
    <source>
        <dbReference type="EMBL" id="RYO92894.1"/>
    </source>
</evidence>
<organism evidence="2 3">
    <name type="scientific">Monosporascus cannonballus</name>
    <dbReference type="NCBI Taxonomy" id="155416"/>
    <lineage>
        <taxon>Eukaryota</taxon>
        <taxon>Fungi</taxon>
        <taxon>Dikarya</taxon>
        <taxon>Ascomycota</taxon>
        <taxon>Pezizomycotina</taxon>
        <taxon>Sordariomycetes</taxon>
        <taxon>Xylariomycetidae</taxon>
        <taxon>Xylariales</taxon>
        <taxon>Xylariales incertae sedis</taxon>
        <taxon>Monosporascus</taxon>
    </lineage>
</organism>
<gene>
    <name evidence="2" type="ORF">DL762_001385</name>
</gene>
<feature type="domain" description="Tc1-like transposase DDE" evidence="1">
    <location>
        <begin position="143"/>
        <end position="278"/>
    </location>
</feature>
<evidence type="ECO:0000259" key="1">
    <source>
        <dbReference type="Pfam" id="PF13358"/>
    </source>
</evidence>
<dbReference type="Proteomes" id="UP000294003">
    <property type="component" value="Unassembled WGS sequence"/>
</dbReference>
<dbReference type="SUPFAM" id="SSF46689">
    <property type="entry name" value="Homeodomain-like"/>
    <property type="match status" value="1"/>
</dbReference>
<dbReference type="PANTHER" id="PTHR46564:SF1">
    <property type="entry name" value="TRANSPOSASE"/>
    <property type="match status" value="1"/>
</dbReference>
<dbReference type="InterPro" id="IPR038717">
    <property type="entry name" value="Tc1-like_DDE_dom"/>
</dbReference>
<dbReference type="Pfam" id="PF13358">
    <property type="entry name" value="DDE_3"/>
    <property type="match status" value="1"/>
</dbReference>
<comment type="caution">
    <text evidence="2">The sequence shown here is derived from an EMBL/GenBank/DDBJ whole genome shotgun (WGS) entry which is preliminary data.</text>
</comment>
<accession>A0ABY0HGZ5</accession>
<dbReference type="PANTHER" id="PTHR46564">
    <property type="entry name" value="TRANSPOSASE"/>
    <property type="match status" value="1"/>
</dbReference>
<dbReference type="Gene3D" id="3.30.420.10">
    <property type="entry name" value="Ribonuclease H-like superfamily/Ribonuclease H"/>
    <property type="match status" value="1"/>
</dbReference>
<dbReference type="InterPro" id="IPR036397">
    <property type="entry name" value="RNaseH_sf"/>
</dbReference>
<dbReference type="EMBL" id="QJNS01000023">
    <property type="protein sequence ID" value="RYO92894.1"/>
    <property type="molecule type" value="Genomic_DNA"/>
</dbReference>
<evidence type="ECO:0000313" key="3">
    <source>
        <dbReference type="Proteomes" id="UP000294003"/>
    </source>
</evidence>